<feature type="domain" description="Thiamine pyrophosphate enzyme N-terminal TPP-binding" evidence="13">
    <location>
        <begin position="21"/>
        <end position="128"/>
    </location>
</feature>
<evidence type="ECO:0000259" key="13">
    <source>
        <dbReference type="Pfam" id="PF02776"/>
    </source>
</evidence>
<dbReference type="InterPro" id="IPR012001">
    <property type="entry name" value="Thiamin_PyroP_enz_TPP-bd_dom"/>
</dbReference>
<keyword evidence="8" id="KW-0456">Lyase</keyword>
<gene>
    <name evidence="14" type="ORF">C5Y98_11625</name>
</gene>
<keyword evidence="7 10" id="KW-0786">Thiamine pyrophosphate</keyword>
<dbReference type="Gene3D" id="3.40.50.970">
    <property type="match status" value="2"/>
</dbReference>
<dbReference type="InterPro" id="IPR029035">
    <property type="entry name" value="DHS-like_NAD/FAD-binding_dom"/>
</dbReference>
<dbReference type="InterPro" id="IPR012000">
    <property type="entry name" value="Thiamin_PyroP_enz_cen_dom"/>
</dbReference>
<keyword evidence="5" id="KW-0210">Decarboxylase</keyword>
<comment type="caution">
    <text evidence="14">The sequence shown here is derived from an EMBL/GenBank/DDBJ whole genome shotgun (WGS) entry which is preliminary data.</text>
</comment>
<dbReference type="GO" id="GO:0005829">
    <property type="term" value="C:cytosol"/>
    <property type="evidence" value="ECO:0007669"/>
    <property type="project" value="TreeGrafter"/>
</dbReference>
<evidence type="ECO:0000259" key="12">
    <source>
        <dbReference type="Pfam" id="PF02775"/>
    </source>
</evidence>
<dbReference type="Pfam" id="PF00205">
    <property type="entry name" value="TPP_enzyme_M"/>
    <property type="match status" value="1"/>
</dbReference>
<evidence type="ECO:0000256" key="3">
    <source>
        <dbReference type="ARBA" id="ARBA00007812"/>
    </source>
</evidence>
<evidence type="ECO:0000256" key="2">
    <source>
        <dbReference type="ARBA" id="ARBA00001964"/>
    </source>
</evidence>
<dbReference type="FunFam" id="3.40.50.970:FF:000024">
    <property type="entry name" value="Pyruvate decarboxylase isozyme"/>
    <property type="match status" value="1"/>
</dbReference>
<proteinExistence type="inferred from homology"/>
<dbReference type="Pfam" id="PF02776">
    <property type="entry name" value="TPP_enzyme_N"/>
    <property type="match status" value="1"/>
</dbReference>
<evidence type="ECO:0000256" key="10">
    <source>
        <dbReference type="RuleBase" id="RU362132"/>
    </source>
</evidence>
<keyword evidence="6 9" id="KW-0460">Magnesium</keyword>
<name>A0A2S8FWT5_9BACT</name>
<dbReference type="PANTHER" id="PTHR43452">
    <property type="entry name" value="PYRUVATE DECARBOXYLASE"/>
    <property type="match status" value="1"/>
</dbReference>
<dbReference type="GO" id="GO:0004737">
    <property type="term" value="F:pyruvate decarboxylase activity"/>
    <property type="evidence" value="ECO:0007669"/>
    <property type="project" value="TreeGrafter"/>
</dbReference>
<dbReference type="InterPro" id="IPR047213">
    <property type="entry name" value="TPP_PYR_PDC_IPDC-like"/>
</dbReference>
<dbReference type="CDD" id="cd02005">
    <property type="entry name" value="TPP_PDC_IPDC"/>
    <property type="match status" value="1"/>
</dbReference>
<sequence>MSSTSTTPNAPAPKTVTGVSIGEYLIRRLQEYGLQDIFGIPGDYILSFYSMLEKSPINVVGCTREDCAGFAADAYARVNGLGAVCVTYCVGGLSICNSIAGAYAEKSPVVILTGSPGLRERSNNPLLHHMVRDFSTQKDVFEKLCIAGAELSDPISAFREIDRVLDAVVRFKRPGYIELPRDMVNVVPHISHVFPTEVSSSDPQVLSEAVGEARHLIEKAEKPIILAGVELHRFHLQDELLNLAEHTQIPVAATMLGKSVLRETHPLYVGLYEGALGREEVTRFVEESDLVLLLGTFMTDINLGVFTANLDPGKCIYATSEQLRLKHHHYHGVTLPDFVRELAQQKIGCPPRAIPEGIRMCMPPVGEISDQPITTQRMMQMINPLLDDETIVIADIGDSLFAATELVTRGRSEFLSPAYYTSMGFAVPATLGAQTARRDARILAVIGDGAFQMTGMELSTIIRHGYDPVIIVLDNHGYGTERWLHAGDWKYNEIHPWAYSKLPEFLRGGTGYEVSTEKEFHTALHTAWDDRKAMSIIHVHLPENDASPTLHRLGQRLGARV</sequence>
<dbReference type="EMBL" id="PUIB01000012">
    <property type="protein sequence ID" value="PQO36638.1"/>
    <property type="molecule type" value="Genomic_DNA"/>
</dbReference>
<dbReference type="GO" id="GO:0000949">
    <property type="term" value="P:aromatic amino acid family catabolic process to alcohol via Ehrlich pathway"/>
    <property type="evidence" value="ECO:0007669"/>
    <property type="project" value="TreeGrafter"/>
</dbReference>
<dbReference type="Proteomes" id="UP000239388">
    <property type="component" value="Unassembled WGS sequence"/>
</dbReference>
<evidence type="ECO:0000313" key="15">
    <source>
        <dbReference type="Proteomes" id="UP000239388"/>
    </source>
</evidence>
<feature type="binding site" evidence="9">
    <location>
        <position position="448"/>
    </location>
    <ligand>
        <name>Mg(2+)</name>
        <dbReference type="ChEBI" id="CHEBI:18420"/>
    </ligand>
</feature>
<dbReference type="InterPro" id="IPR047214">
    <property type="entry name" value="TPP_PDC_IPDC"/>
</dbReference>
<comment type="cofactor">
    <cofactor evidence="1">
        <name>a metal cation</name>
        <dbReference type="ChEBI" id="CHEBI:25213"/>
    </cofactor>
</comment>
<dbReference type="SUPFAM" id="SSF52467">
    <property type="entry name" value="DHS-like NAD/FAD-binding domain"/>
    <property type="match status" value="1"/>
</dbReference>
<accession>A0A2S8FWT5</accession>
<evidence type="ECO:0000256" key="5">
    <source>
        <dbReference type="ARBA" id="ARBA00022793"/>
    </source>
</evidence>
<organism evidence="14 15">
    <name type="scientific">Blastopirellula marina</name>
    <dbReference type="NCBI Taxonomy" id="124"/>
    <lineage>
        <taxon>Bacteria</taxon>
        <taxon>Pseudomonadati</taxon>
        <taxon>Planctomycetota</taxon>
        <taxon>Planctomycetia</taxon>
        <taxon>Pirellulales</taxon>
        <taxon>Pirellulaceae</taxon>
        <taxon>Blastopirellula</taxon>
    </lineage>
</organism>
<feature type="domain" description="Thiamine pyrophosphate enzyme central" evidence="11">
    <location>
        <begin position="212"/>
        <end position="328"/>
    </location>
</feature>
<dbReference type="PANTHER" id="PTHR43452:SF30">
    <property type="entry name" value="PYRUVATE DECARBOXYLASE ISOZYME 1-RELATED"/>
    <property type="match status" value="1"/>
</dbReference>
<dbReference type="SUPFAM" id="SSF52518">
    <property type="entry name" value="Thiamin diphosphate-binding fold (THDP-binding)"/>
    <property type="match status" value="2"/>
</dbReference>
<dbReference type="InterPro" id="IPR029061">
    <property type="entry name" value="THDP-binding"/>
</dbReference>
<dbReference type="AlphaFoldDB" id="A0A2S8FWT5"/>
<reference evidence="14 15" key="1">
    <citation type="submission" date="2018-02" db="EMBL/GenBank/DDBJ databases">
        <title>Comparative genomes isolates from brazilian mangrove.</title>
        <authorList>
            <person name="Araujo J.E."/>
            <person name="Taketani R.G."/>
            <person name="Silva M.C.P."/>
            <person name="Loureco M.V."/>
            <person name="Andreote F.D."/>
        </authorList>
    </citation>
    <scope>NUCLEOTIDE SEQUENCE [LARGE SCALE GENOMIC DNA]</scope>
    <source>
        <strain evidence="14 15">NAP PRIS-MGV</strain>
    </source>
</reference>
<evidence type="ECO:0000259" key="11">
    <source>
        <dbReference type="Pfam" id="PF00205"/>
    </source>
</evidence>
<protein>
    <submittedName>
        <fullName evidence="14">Preprotein translocase subunit Tim44</fullName>
    </submittedName>
</protein>
<evidence type="ECO:0000256" key="7">
    <source>
        <dbReference type="ARBA" id="ARBA00023052"/>
    </source>
</evidence>
<evidence type="ECO:0000256" key="9">
    <source>
        <dbReference type="PIRSR" id="PIRSR036565-2"/>
    </source>
</evidence>
<evidence type="ECO:0000256" key="8">
    <source>
        <dbReference type="ARBA" id="ARBA00023239"/>
    </source>
</evidence>
<evidence type="ECO:0000256" key="1">
    <source>
        <dbReference type="ARBA" id="ARBA00001920"/>
    </source>
</evidence>
<feature type="binding site" evidence="9">
    <location>
        <position position="475"/>
    </location>
    <ligand>
        <name>Mg(2+)</name>
        <dbReference type="ChEBI" id="CHEBI:18420"/>
    </ligand>
</feature>
<dbReference type="GO" id="GO:0030976">
    <property type="term" value="F:thiamine pyrophosphate binding"/>
    <property type="evidence" value="ECO:0007669"/>
    <property type="project" value="InterPro"/>
</dbReference>
<feature type="binding site" evidence="9">
    <location>
        <position position="477"/>
    </location>
    <ligand>
        <name>Mg(2+)</name>
        <dbReference type="ChEBI" id="CHEBI:18420"/>
    </ligand>
</feature>
<dbReference type="InterPro" id="IPR012110">
    <property type="entry name" value="PDC/IPDC-like"/>
</dbReference>
<dbReference type="PIRSF" id="PIRSF036565">
    <property type="entry name" value="Pyruvt_ip_decrb"/>
    <property type="match status" value="1"/>
</dbReference>
<comment type="cofactor">
    <cofactor evidence="2">
        <name>thiamine diphosphate</name>
        <dbReference type="ChEBI" id="CHEBI:58937"/>
    </cofactor>
</comment>
<evidence type="ECO:0000256" key="6">
    <source>
        <dbReference type="ARBA" id="ARBA00022842"/>
    </source>
</evidence>
<dbReference type="Pfam" id="PF02775">
    <property type="entry name" value="TPP_enzyme_C"/>
    <property type="match status" value="1"/>
</dbReference>
<comment type="similarity">
    <text evidence="3 10">Belongs to the TPP enzyme family.</text>
</comment>
<dbReference type="CDD" id="cd07038">
    <property type="entry name" value="TPP_PYR_PDC_IPDC_like"/>
    <property type="match status" value="1"/>
</dbReference>
<dbReference type="GO" id="GO:0000287">
    <property type="term" value="F:magnesium ion binding"/>
    <property type="evidence" value="ECO:0007669"/>
    <property type="project" value="InterPro"/>
</dbReference>
<dbReference type="InterPro" id="IPR011766">
    <property type="entry name" value="TPP_enzyme_TPP-bd"/>
</dbReference>
<evidence type="ECO:0000313" key="14">
    <source>
        <dbReference type="EMBL" id="PQO36638.1"/>
    </source>
</evidence>
<keyword evidence="4 9" id="KW-0479">Metal-binding</keyword>
<evidence type="ECO:0000256" key="4">
    <source>
        <dbReference type="ARBA" id="ARBA00022723"/>
    </source>
</evidence>
<comment type="cofactor">
    <cofactor evidence="9">
        <name>Mg(2+)</name>
        <dbReference type="ChEBI" id="CHEBI:18420"/>
    </cofactor>
    <text evidence="9">Binds 1 Mg(2+) per subunit.</text>
</comment>
<dbReference type="OrthoDB" id="4494979at2"/>
<dbReference type="Gene3D" id="3.40.50.1220">
    <property type="entry name" value="TPP-binding domain"/>
    <property type="match status" value="1"/>
</dbReference>
<feature type="domain" description="Thiamine pyrophosphate enzyme TPP-binding" evidence="12">
    <location>
        <begin position="395"/>
        <end position="539"/>
    </location>
</feature>